<accession>A0A0E1EIK6</accession>
<dbReference type="Proteomes" id="UP000256718">
    <property type="component" value="Unassembled WGS sequence"/>
</dbReference>
<proteinExistence type="predicted"/>
<dbReference type="GO" id="GO:0016740">
    <property type="term" value="F:transferase activity"/>
    <property type="evidence" value="ECO:0007669"/>
    <property type="project" value="UniProtKB-KW"/>
</dbReference>
<evidence type="ECO:0000313" key="3">
    <source>
        <dbReference type="EMBL" id="RDY91149.1"/>
    </source>
</evidence>
<dbReference type="EMBL" id="QHGZ01000051">
    <property type="protein sequence ID" value="RDY91149.1"/>
    <property type="molecule type" value="Genomic_DNA"/>
</dbReference>
<organism evidence="3 5">
    <name type="scientific">Streptococcus agalactiae</name>
    <dbReference type="NCBI Taxonomy" id="1311"/>
    <lineage>
        <taxon>Bacteria</taxon>
        <taxon>Bacillati</taxon>
        <taxon>Bacillota</taxon>
        <taxon>Bacilli</taxon>
        <taxon>Lactobacillales</taxon>
        <taxon>Streptococcaceae</taxon>
        <taxon>Streptococcus</taxon>
    </lineage>
</organism>
<evidence type="ECO:0000313" key="5">
    <source>
        <dbReference type="Proteomes" id="UP000256718"/>
    </source>
</evidence>
<comment type="caution">
    <text evidence="3">The sequence shown here is derived from an EMBL/GenBank/DDBJ whole genome shotgun (WGS) entry which is preliminary data.</text>
</comment>
<reference evidence="3 5" key="2">
    <citation type="journal article" date="2018" name="Emerg. Microbes Infect.">
        <title>Phenotypic and molecular analysis of nontypeable Group B streptococci: identification of cps2a and hybrid cps2a/cps5 Group B streptococcal capsule gene clusters.</title>
        <authorList>
            <person name="Alhhazmi A."/>
            <person name="Tyrrell G.J."/>
        </authorList>
    </citation>
    <scope>NUCLEOTIDE SEQUENCE [LARGE SCALE GENOMIC DNA]</scope>
    <source>
        <strain evidence="3 5">PLGBS17</strain>
    </source>
</reference>
<evidence type="ECO:0000313" key="2">
    <source>
        <dbReference type="EMBL" id="OCM71972.1"/>
    </source>
</evidence>
<evidence type="ECO:0000313" key="4">
    <source>
        <dbReference type="Proteomes" id="UP000093122"/>
    </source>
</evidence>
<dbReference type="Pfam" id="PF08759">
    <property type="entry name" value="GT-D"/>
    <property type="match status" value="1"/>
</dbReference>
<dbReference type="KEGG" id="sage:EN72_08040"/>
<dbReference type="OMA" id="IDVEYEW"/>
<name>A0A0E1EIK6_STRAG</name>
<evidence type="ECO:0000259" key="1">
    <source>
        <dbReference type="Pfam" id="PF08759"/>
    </source>
</evidence>
<dbReference type="InterPro" id="IPR014869">
    <property type="entry name" value="GT-D"/>
</dbReference>
<feature type="domain" description="Glycosyltransferase GT-D fold" evidence="1">
    <location>
        <begin position="23"/>
        <end position="246"/>
    </location>
</feature>
<dbReference type="NCBIfam" id="TIGR03728">
    <property type="entry name" value="glyco_access_1"/>
    <property type="match status" value="1"/>
</dbReference>
<gene>
    <name evidence="2" type="ORF">AX245_07760</name>
    <name evidence="3" type="ORF">C4618_01720</name>
</gene>
<keyword evidence="3" id="KW-0808">Transferase</keyword>
<reference evidence="2 4" key="1">
    <citation type="journal article" date="2016" name="Sci. Rep.">
        <title>Serotype IV Streptococcus agalactiae ST-452 has arisen from large genomic recombination events between CC23 and the hypervirulent CC17 lineages.</title>
        <authorList>
            <person name="Campisi E."/>
            <person name="Rinaudo C.D."/>
            <person name="Donati C."/>
            <person name="Barucco M."/>
            <person name="Torricelli G."/>
            <person name="Edwards M.S."/>
            <person name="Baker C.J."/>
            <person name="Margarit I."/>
            <person name="Rosini R."/>
        </authorList>
    </citation>
    <scope>NUCLEOTIDE SEQUENCE [LARGE SCALE GENOMIC DNA]</scope>
    <source>
        <strain evidence="2 4">CZ-PW-140</strain>
    </source>
</reference>
<dbReference type="RefSeq" id="WP_001263855.1">
    <property type="nucleotide sequence ID" value="NZ_BCNI01000025.1"/>
</dbReference>
<dbReference type="EMBL" id="MAWT01000011">
    <property type="protein sequence ID" value="OCM71972.1"/>
    <property type="molecule type" value="Genomic_DNA"/>
</dbReference>
<protein>
    <submittedName>
        <fullName evidence="2">Glycosyl transferase family 8</fullName>
    </submittedName>
    <submittedName>
        <fullName evidence="3">SP_1767 family glycosyltransferase</fullName>
    </submittedName>
</protein>
<dbReference type="Proteomes" id="UP000093122">
    <property type="component" value="Unassembled WGS sequence"/>
</dbReference>
<dbReference type="AlphaFoldDB" id="A0A0E1EIK6"/>
<sequence length="398" mass="46206">MRVIKVKTISETLDYISKHTASVARFGDGEIDIIAGNSIPYQVYDSELAKRLKRLLNRQSNEKLVICVSDVFDNLGRYNDFSQQFWRGHLYQYNDLYQKNCQAEWYGSTFISRPYMDLLDKSLSVTYFEQLKALWKNKDILIVEGETSRSGVGNDLFNDANTISRIICPSKDAFSSFYEIKETILEHSRGKLILLMLGPTAKLLAEDLSQLGHQAIDLGHIDSEYEWFKMGAVSKVKLSHKHTAEHNFDEDITLIEDNSYENQIVSKIGTSDRQYALTVTLTDDIWELEHLLQRCPNTDFHIAAPVYCSDRLKQLVGYPNYYLHEAITEEQFEVLLLNSDIYLDINHGEEVWNVVDRCITEGKTIYGIRRARKDNQYISFERTMDDFEYLCDTIKQNR</sequence>